<dbReference type="GO" id="GO:0005634">
    <property type="term" value="C:nucleus"/>
    <property type="evidence" value="ECO:0007669"/>
    <property type="project" value="UniProtKB-SubCell"/>
</dbReference>
<keyword evidence="9" id="KW-0378">Hydrolase</keyword>
<accession>A0A022W337</accession>
<comment type="subcellular location">
    <subcellularLocation>
        <location evidence="3">Cytoplasm</location>
    </subcellularLocation>
    <subcellularLocation>
        <location evidence="2">Nucleus</location>
    </subcellularLocation>
</comment>
<evidence type="ECO:0000256" key="15">
    <source>
        <dbReference type="SAM" id="MobiDB-lite"/>
    </source>
</evidence>
<dbReference type="InterPro" id="IPR036397">
    <property type="entry name" value="RNaseH_sf"/>
</dbReference>
<evidence type="ECO:0000256" key="5">
    <source>
        <dbReference type="ARBA" id="ARBA00012161"/>
    </source>
</evidence>
<dbReference type="EC" id="3.1.13.4" evidence="5"/>
<comment type="catalytic activity">
    <reaction evidence="1">
        <text>Exonucleolytic cleavage of poly(A) to 5'-AMP.</text>
        <dbReference type="EC" id="3.1.13.4"/>
    </reaction>
</comment>
<dbReference type="InterPro" id="IPR006941">
    <property type="entry name" value="RNase_CAF1"/>
</dbReference>
<proteinExistence type="inferred from homology"/>
<dbReference type="FunFam" id="3.30.420.10:FF:000056">
    <property type="entry name" value="CCR4-NOT core complex subunit Caf1"/>
    <property type="match status" value="1"/>
</dbReference>
<evidence type="ECO:0000313" key="16">
    <source>
        <dbReference type="EMBL" id="EZF52762.1"/>
    </source>
</evidence>
<keyword evidence="10" id="KW-0269">Exonuclease</keyword>
<dbReference type="PANTHER" id="PTHR10797">
    <property type="entry name" value="CCR4-NOT TRANSCRIPTION COMPLEX SUBUNIT"/>
    <property type="match status" value="1"/>
</dbReference>
<keyword evidence="13" id="KW-0804">Transcription</keyword>
<feature type="compositionally biased region" description="Low complexity" evidence="15">
    <location>
        <begin position="115"/>
        <end position="134"/>
    </location>
</feature>
<keyword evidence="8" id="KW-0479">Metal-binding</keyword>
<feature type="compositionally biased region" description="Low complexity" evidence="15">
    <location>
        <begin position="19"/>
        <end position="35"/>
    </location>
</feature>
<dbReference type="InterPro" id="IPR039637">
    <property type="entry name" value="CNOT7/CNOT8/Pop2"/>
</dbReference>
<keyword evidence="6" id="KW-0963">Cytoplasm</keyword>
<feature type="region of interest" description="Disordered" evidence="15">
    <location>
        <begin position="488"/>
        <end position="514"/>
    </location>
</feature>
<feature type="compositionally biased region" description="Polar residues" evidence="15">
    <location>
        <begin position="488"/>
        <end position="502"/>
    </location>
</feature>
<dbReference type="Pfam" id="PF04857">
    <property type="entry name" value="CAF1"/>
    <property type="match status" value="2"/>
</dbReference>
<evidence type="ECO:0000256" key="11">
    <source>
        <dbReference type="ARBA" id="ARBA00022884"/>
    </source>
</evidence>
<feature type="region of interest" description="Disordered" evidence="15">
    <location>
        <begin position="1"/>
        <end position="69"/>
    </location>
</feature>
<dbReference type="GO" id="GO:0005737">
    <property type="term" value="C:cytoplasm"/>
    <property type="evidence" value="ECO:0007669"/>
    <property type="project" value="UniProtKB-SubCell"/>
</dbReference>
<organism evidence="16">
    <name type="scientific">Trichophyton rubrum CBS 288.86</name>
    <dbReference type="NCBI Taxonomy" id="1215330"/>
    <lineage>
        <taxon>Eukaryota</taxon>
        <taxon>Fungi</taxon>
        <taxon>Dikarya</taxon>
        <taxon>Ascomycota</taxon>
        <taxon>Pezizomycotina</taxon>
        <taxon>Eurotiomycetes</taxon>
        <taxon>Eurotiomycetidae</taxon>
        <taxon>Onygenales</taxon>
        <taxon>Arthrodermataceae</taxon>
        <taxon>Trichophyton</taxon>
    </lineage>
</organism>
<keyword evidence="14" id="KW-0539">Nucleus</keyword>
<name>A0A022W337_TRIRU</name>
<evidence type="ECO:0000256" key="3">
    <source>
        <dbReference type="ARBA" id="ARBA00004496"/>
    </source>
</evidence>
<protein>
    <recommendedName>
        <fullName evidence="5">poly(A)-specific ribonuclease</fullName>
        <ecNumber evidence="5">3.1.13.4</ecNumber>
    </recommendedName>
</protein>
<evidence type="ECO:0000256" key="1">
    <source>
        <dbReference type="ARBA" id="ARBA00001663"/>
    </source>
</evidence>
<dbReference type="GO" id="GO:0046872">
    <property type="term" value="F:metal ion binding"/>
    <property type="evidence" value="ECO:0007669"/>
    <property type="project" value="UniProtKB-KW"/>
</dbReference>
<dbReference type="GO" id="GO:0030014">
    <property type="term" value="C:CCR4-NOT complex"/>
    <property type="evidence" value="ECO:0007669"/>
    <property type="project" value="InterPro"/>
</dbReference>
<feature type="region of interest" description="Disordered" evidence="15">
    <location>
        <begin position="115"/>
        <end position="135"/>
    </location>
</feature>
<keyword evidence="12" id="KW-0805">Transcription regulation</keyword>
<dbReference type="AlphaFoldDB" id="A0A022W337"/>
<evidence type="ECO:0000256" key="8">
    <source>
        <dbReference type="ARBA" id="ARBA00022723"/>
    </source>
</evidence>
<gene>
    <name evidence="16" type="ORF">H103_04222</name>
</gene>
<dbReference type="GO" id="GO:0003723">
    <property type="term" value="F:RNA binding"/>
    <property type="evidence" value="ECO:0007669"/>
    <property type="project" value="UniProtKB-KW"/>
</dbReference>
<evidence type="ECO:0000256" key="6">
    <source>
        <dbReference type="ARBA" id="ARBA00022490"/>
    </source>
</evidence>
<dbReference type="GO" id="GO:0004535">
    <property type="term" value="F:poly(A)-specific ribonuclease activity"/>
    <property type="evidence" value="ECO:0007669"/>
    <property type="project" value="UniProtKB-EC"/>
</dbReference>
<evidence type="ECO:0000256" key="12">
    <source>
        <dbReference type="ARBA" id="ARBA00023015"/>
    </source>
</evidence>
<evidence type="ECO:0000256" key="13">
    <source>
        <dbReference type="ARBA" id="ARBA00023163"/>
    </source>
</evidence>
<comment type="similarity">
    <text evidence="4">Belongs to the CAF1 family.</text>
</comment>
<evidence type="ECO:0000256" key="10">
    <source>
        <dbReference type="ARBA" id="ARBA00022839"/>
    </source>
</evidence>
<keyword evidence="11" id="KW-0694">RNA-binding</keyword>
<evidence type="ECO:0000256" key="14">
    <source>
        <dbReference type="ARBA" id="ARBA00023242"/>
    </source>
</evidence>
<evidence type="ECO:0000256" key="2">
    <source>
        <dbReference type="ARBA" id="ARBA00004123"/>
    </source>
</evidence>
<reference evidence="16" key="1">
    <citation type="submission" date="2014-02" db="EMBL/GenBank/DDBJ databases">
        <title>The Genome Sequence of Trichophyton rubrum (morphotype fischeri) CBS 288.86.</title>
        <authorList>
            <consortium name="The Broad Institute Genomics Platform"/>
            <person name="Cuomo C.A."/>
            <person name="White T.C."/>
            <person name="Graser Y."/>
            <person name="Martinez-Rossi N."/>
            <person name="Heitman J."/>
            <person name="Young S.K."/>
            <person name="Zeng Q."/>
            <person name="Gargeya S."/>
            <person name="Abouelleil A."/>
            <person name="Alvarado L."/>
            <person name="Chapman S.B."/>
            <person name="Gainer-Dewar J."/>
            <person name="Goldberg J."/>
            <person name="Griggs A."/>
            <person name="Gujja S."/>
            <person name="Hansen M."/>
            <person name="Howarth C."/>
            <person name="Imamovic A."/>
            <person name="Larimer J."/>
            <person name="Martinez D."/>
            <person name="Murphy C."/>
            <person name="Pearson M.D."/>
            <person name="Persinoti G."/>
            <person name="Poon T."/>
            <person name="Priest M."/>
            <person name="Roberts A.D."/>
            <person name="Saif S."/>
            <person name="Shea T.D."/>
            <person name="Sykes S.N."/>
            <person name="Wortman J."/>
            <person name="Nusbaum C."/>
            <person name="Birren B."/>
        </authorList>
    </citation>
    <scope>NUCLEOTIDE SEQUENCE [LARGE SCALE GENOMIC DNA]</scope>
    <source>
        <strain evidence="16">CBS 288.86</strain>
    </source>
</reference>
<keyword evidence="7" id="KW-0540">Nuclease</keyword>
<evidence type="ECO:0000256" key="4">
    <source>
        <dbReference type="ARBA" id="ARBA00008372"/>
    </source>
</evidence>
<dbReference type="EMBL" id="KK207842">
    <property type="protein sequence ID" value="EZF52762.1"/>
    <property type="molecule type" value="Genomic_DNA"/>
</dbReference>
<sequence length="514" mass="55526">MPPPVNRYGPSGMTGPFPHLQQAHLQQQQQQQAQHHAGHPQSNAGLPPPSLGGHPGFGPSNPQSSINPFSIPGANGIGVAGFPTGAGAGVLGDGSGTGLASHAAQMGFVRGAQMQQQQQQQQAQQQIQQHQVQQVHLGHDGRLTMDTKTNAVKSRIRDVWKHNLAQEMAMLRSLVEKYPYISMDTEFPGIVARPMGTFTTKADYHYQTLRCNVDLLKMIQLGITLFSEDGEVPPVTATHANSEGYNGVLVPAPCTWQFNFKFSLENDMYAQESTSMLAKAGIDFSLHEKNGIDPLDFGALLMSSGLVLLDDVHWISFHSGYDFGYLMKIMLCKPLPDDEKDFHKLLNIFFPSLFDIKYLMKHAGRNQTANGSPLTHAAAQIIANLGQKSGLQDIADELGVKRVGIAHQAGSDSLVTGEIFWKIRQLVFNGNIDGSKYSGQIWGLNGQIAAVPFYPSNQPHQTPGPNGTVMFSAAGTPSTPNTGHAALNSHQTPGRQTGSITPGTGAYANFHPRS</sequence>
<dbReference type="HOGENOM" id="CLU_027974_3_0_1"/>
<dbReference type="InterPro" id="IPR012337">
    <property type="entry name" value="RNaseH-like_sf"/>
</dbReference>
<dbReference type="Proteomes" id="UP000023758">
    <property type="component" value="Unassembled WGS sequence"/>
</dbReference>
<dbReference type="Gene3D" id="3.30.420.10">
    <property type="entry name" value="Ribonuclease H-like superfamily/Ribonuclease H"/>
    <property type="match status" value="1"/>
</dbReference>
<evidence type="ECO:0000256" key="7">
    <source>
        <dbReference type="ARBA" id="ARBA00022722"/>
    </source>
</evidence>
<dbReference type="SUPFAM" id="SSF53098">
    <property type="entry name" value="Ribonuclease H-like"/>
    <property type="match status" value="1"/>
</dbReference>
<evidence type="ECO:0000256" key="9">
    <source>
        <dbReference type="ARBA" id="ARBA00022801"/>
    </source>
</evidence>
<dbReference type="OrthoDB" id="1164111at2759"/>